<dbReference type="InterPro" id="IPR011109">
    <property type="entry name" value="DNA_bind_recombinase_dom"/>
</dbReference>
<evidence type="ECO:0000259" key="2">
    <source>
        <dbReference type="PROSITE" id="PS51736"/>
    </source>
</evidence>
<dbReference type="EMBL" id="BNJF01000004">
    <property type="protein sequence ID" value="GHO48642.1"/>
    <property type="molecule type" value="Genomic_DNA"/>
</dbReference>
<accession>A0A8J3MTX0</accession>
<dbReference type="PANTHER" id="PTHR30461:SF23">
    <property type="entry name" value="DNA RECOMBINASE-RELATED"/>
    <property type="match status" value="1"/>
</dbReference>
<evidence type="ECO:0008006" key="6">
    <source>
        <dbReference type="Google" id="ProtNLM"/>
    </source>
</evidence>
<dbReference type="Pfam" id="PF07508">
    <property type="entry name" value="Recombinase"/>
    <property type="match status" value="1"/>
</dbReference>
<name>A0A8J3MTX0_9CHLR</name>
<dbReference type="PROSITE" id="PS51737">
    <property type="entry name" value="RECOMBINASE_DNA_BIND"/>
    <property type="match status" value="1"/>
</dbReference>
<evidence type="ECO:0000256" key="1">
    <source>
        <dbReference type="SAM" id="MobiDB-lite"/>
    </source>
</evidence>
<dbReference type="InterPro" id="IPR050639">
    <property type="entry name" value="SSR_resolvase"/>
</dbReference>
<dbReference type="SMART" id="SM00857">
    <property type="entry name" value="Resolvase"/>
    <property type="match status" value="1"/>
</dbReference>
<reference evidence="4" key="1">
    <citation type="submission" date="2020-10" db="EMBL/GenBank/DDBJ databases">
        <title>Taxonomic study of unclassified bacteria belonging to the class Ktedonobacteria.</title>
        <authorList>
            <person name="Yabe S."/>
            <person name="Wang C.M."/>
            <person name="Zheng Y."/>
            <person name="Sakai Y."/>
            <person name="Cavaletti L."/>
            <person name="Monciardini P."/>
            <person name="Donadio S."/>
        </authorList>
    </citation>
    <scope>NUCLEOTIDE SEQUENCE</scope>
    <source>
        <strain evidence="4">SOSP1-1</strain>
    </source>
</reference>
<dbReference type="PROSITE" id="PS51736">
    <property type="entry name" value="RECOMBINASES_3"/>
    <property type="match status" value="1"/>
</dbReference>
<evidence type="ECO:0000313" key="4">
    <source>
        <dbReference type="EMBL" id="GHO48642.1"/>
    </source>
</evidence>
<dbReference type="GO" id="GO:0003677">
    <property type="term" value="F:DNA binding"/>
    <property type="evidence" value="ECO:0007669"/>
    <property type="project" value="InterPro"/>
</dbReference>
<sequence>MTQQVSAHHLSRLAYLYVRQSTLQQVLENTESTARQYALRERALALGWSQERIVVIDQDLGHSGASTADRLGFQRLVAEVGLGQVGLVLGLEVSRLARNSSDWHQLLEICALTRTLILDEEGLYDPATFNDRLLLGLKGTMSEAELFILRARLQGGILNKARRGALKLTLPIGFVYTETDVVVLDPDLQVQASIREVFRSFAHTGSAFTTVRHFRQQHLLFPRRLRRGAHQGELVWAEIEHHDVLRLLHHPAYAGAYVYGRSRTTKTADGKLHIQDVPRANWVALVREAHVGYISWEDFERERVTACFEQPSVCSQAFFPTTRGTCALAGFDPLWLLRRTDDGALSPAQRAAYHPRLSVPEPKHCPGEYSLSTHSWARSGSSRWGGAPGAHDPRSPRLDLGSTGGSHPASR</sequence>
<gene>
    <name evidence="4" type="ORF">KSX_68050</name>
</gene>
<dbReference type="PANTHER" id="PTHR30461">
    <property type="entry name" value="DNA-INVERTASE FROM LAMBDOID PROPHAGE"/>
    <property type="match status" value="1"/>
</dbReference>
<dbReference type="Gene3D" id="3.40.50.1390">
    <property type="entry name" value="Resolvase, N-terminal catalytic domain"/>
    <property type="match status" value="1"/>
</dbReference>
<dbReference type="InterPro" id="IPR036162">
    <property type="entry name" value="Resolvase-like_N_sf"/>
</dbReference>
<dbReference type="AlphaFoldDB" id="A0A8J3MTX0"/>
<comment type="caution">
    <text evidence="4">The sequence shown here is derived from an EMBL/GenBank/DDBJ whole genome shotgun (WGS) entry which is preliminary data.</text>
</comment>
<feature type="region of interest" description="Disordered" evidence="1">
    <location>
        <begin position="377"/>
        <end position="411"/>
    </location>
</feature>
<dbReference type="CDD" id="cd00338">
    <property type="entry name" value="Ser_Recombinase"/>
    <property type="match status" value="1"/>
</dbReference>
<dbReference type="InterPro" id="IPR038109">
    <property type="entry name" value="DNA_bind_recomb_sf"/>
</dbReference>
<protein>
    <recommendedName>
        <fullName evidence="6">Recombinase family protein</fullName>
    </recommendedName>
</protein>
<dbReference type="Gene3D" id="3.90.1750.20">
    <property type="entry name" value="Putative Large Serine Recombinase, Chain B, Domain 2"/>
    <property type="match status" value="1"/>
</dbReference>
<dbReference type="SUPFAM" id="SSF53041">
    <property type="entry name" value="Resolvase-like"/>
    <property type="match status" value="1"/>
</dbReference>
<evidence type="ECO:0000259" key="3">
    <source>
        <dbReference type="PROSITE" id="PS51737"/>
    </source>
</evidence>
<dbReference type="Proteomes" id="UP000612362">
    <property type="component" value="Unassembled WGS sequence"/>
</dbReference>
<feature type="domain" description="Resolvase/invertase-type recombinase catalytic" evidence="2">
    <location>
        <begin position="13"/>
        <end position="164"/>
    </location>
</feature>
<dbReference type="InterPro" id="IPR006119">
    <property type="entry name" value="Resolv_N"/>
</dbReference>
<feature type="domain" description="Recombinase" evidence="3">
    <location>
        <begin position="171"/>
        <end position="314"/>
    </location>
</feature>
<dbReference type="GO" id="GO:0000150">
    <property type="term" value="F:DNA strand exchange activity"/>
    <property type="evidence" value="ECO:0007669"/>
    <property type="project" value="InterPro"/>
</dbReference>
<proteinExistence type="predicted"/>
<evidence type="ECO:0000313" key="5">
    <source>
        <dbReference type="Proteomes" id="UP000612362"/>
    </source>
</evidence>
<keyword evidence="5" id="KW-1185">Reference proteome</keyword>
<organism evidence="4 5">
    <name type="scientific">Ktedonospora formicarum</name>
    <dbReference type="NCBI Taxonomy" id="2778364"/>
    <lineage>
        <taxon>Bacteria</taxon>
        <taxon>Bacillati</taxon>
        <taxon>Chloroflexota</taxon>
        <taxon>Ktedonobacteria</taxon>
        <taxon>Ktedonobacterales</taxon>
        <taxon>Ktedonobacteraceae</taxon>
        <taxon>Ktedonospora</taxon>
    </lineage>
</organism>
<dbReference type="Pfam" id="PF00239">
    <property type="entry name" value="Resolvase"/>
    <property type="match status" value="1"/>
</dbReference>